<dbReference type="Pfam" id="PF02321">
    <property type="entry name" value="OEP"/>
    <property type="match status" value="1"/>
</dbReference>
<keyword evidence="11" id="KW-1185">Reference proteome</keyword>
<name>A0A412X732_9BACT</name>
<dbReference type="Proteomes" id="UP000283589">
    <property type="component" value="Unassembled WGS sequence"/>
</dbReference>
<dbReference type="GO" id="GO:0009279">
    <property type="term" value="C:cell outer membrane"/>
    <property type="evidence" value="ECO:0007669"/>
    <property type="project" value="UniProtKB-SubCell"/>
</dbReference>
<dbReference type="EMBL" id="QRZA01000001">
    <property type="protein sequence ID" value="RGV36901.1"/>
    <property type="molecule type" value="Genomic_DNA"/>
</dbReference>
<dbReference type="InterPro" id="IPR003423">
    <property type="entry name" value="OMP_efflux"/>
</dbReference>
<evidence type="ECO:0000313" key="10">
    <source>
        <dbReference type="Proteomes" id="UP000283589"/>
    </source>
</evidence>
<dbReference type="GO" id="GO:1990281">
    <property type="term" value="C:efflux pump complex"/>
    <property type="evidence" value="ECO:0007669"/>
    <property type="project" value="TreeGrafter"/>
</dbReference>
<dbReference type="Proteomes" id="UP000654720">
    <property type="component" value="Chromosome"/>
</dbReference>
<keyword evidence="7" id="KW-0998">Cell outer membrane</keyword>
<dbReference type="AlphaFoldDB" id="A0A412X732"/>
<evidence type="ECO:0000256" key="4">
    <source>
        <dbReference type="ARBA" id="ARBA00022452"/>
    </source>
</evidence>
<dbReference type="PANTHER" id="PTHR30026:SF20">
    <property type="entry name" value="OUTER MEMBRANE PROTEIN TOLC"/>
    <property type="match status" value="1"/>
</dbReference>
<proteinExistence type="inferred from homology"/>
<dbReference type="GeneID" id="93099252"/>
<evidence type="ECO:0000313" key="8">
    <source>
        <dbReference type="EMBL" id="QRO51775.1"/>
    </source>
</evidence>
<evidence type="ECO:0000256" key="3">
    <source>
        <dbReference type="ARBA" id="ARBA00022448"/>
    </source>
</evidence>
<dbReference type="InterPro" id="IPR051906">
    <property type="entry name" value="TolC-like"/>
</dbReference>
<reference evidence="9 10" key="1">
    <citation type="submission" date="2018-08" db="EMBL/GenBank/DDBJ databases">
        <title>A genome reference for cultivated species of the human gut microbiota.</title>
        <authorList>
            <person name="Zou Y."/>
            <person name="Xue W."/>
            <person name="Luo G."/>
        </authorList>
    </citation>
    <scope>NUCLEOTIDE SEQUENCE [LARGE SCALE GENOMIC DNA]</scope>
    <source>
        <strain evidence="9 10">AF14-49</strain>
    </source>
</reference>
<keyword evidence="4" id="KW-1134">Transmembrane beta strand</keyword>
<dbReference type="RefSeq" id="WP_051465622.1">
    <property type="nucleotide sequence ID" value="NZ_CALBWO010000031.1"/>
</dbReference>
<dbReference type="GO" id="GO:0015562">
    <property type="term" value="F:efflux transmembrane transporter activity"/>
    <property type="evidence" value="ECO:0007669"/>
    <property type="project" value="InterPro"/>
</dbReference>
<evidence type="ECO:0000256" key="6">
    <source>
        <dbReference type="ARBA" id="ARBA00023136"/>
    </source>
</evidence>
<protein>
    <submittedName>
        <fullName evidence="8">TolC family protein</fullName>
    </submittedName>
</protein>
<dbReference type="STRING" id="1121130.GCA_000519105_00519"/>
<dbReference type="EMBL" id="CP069450">
    <property type="protein sequence ID" value="QRO51775.1"/>
    <property type="molecule type" value="Genomic_DNA"/>
</dbReference>
<evidence type="ECO:0000256" key="7">
    <source>
        <dbReference type="ARBA" id="ARBA00023237"/>
    </source>
</evidence>
<dbReference type="PANTHER" id="PTHR30026">
    <property type="entry name" value="OUTER MEMBRANE PROTEIN TOLC"/>
    <property type="match status" value="1"/>
</dbReference>
<gene>
    <name evidence="9" type="ORF">DWW18_01585</name>
    <name evidence="8" type="ORF">I6J59_09375</name>
</gene>
<accession>A0A412X732</accession>
<keyword evidence="5" id="KW-0812">Transmembrane</keyword>
<comment type="similarity">
    <text evidence="2">Belongs to the outer membrane factor (OMF) (TC 1.B.17) family.</text>
</comment>
<evidence type="ECO:0000313" key="11">
    <source>
        <dbReference type="Proteomes" id="UP000654720"/>
    </source>
</evidence>
<dbReference type="GO" id="GO:0015288">
    <property type="term" value="F:porin activity"/>
    <property type="evidence" value="ECO:0007669"/>
    <property type="project" value="TreeGrafter"/>
</dbReference>
<dbReference type="SUPFAM" id="SSF56954">
    <property type="entry name" value="Outer membrane efflux proteins (OEP)"/>
    <property type="match status" value="1"/>
</dbReference>
<reference evidence="8 11" key="2">
    <citation type="submission" date="2021-02" db="EMBL/GenBank/DDBJ databases">
        <title>FDA dAtabase for Regulatory Grade micrObial Sequences (FDA-ARGOS): Supporting development and validation of Infectious Disease Dx tests.</title>
        <authorList>
            <person name="Carlson P."/>
            <person name="Fischbach M."/>
            <person name="Hastie J."/>
            <person name="Bilen M."/>
            <person name="Cheng A."/>
            <person name="Tallon L."/>
            <person name="Sadzewicz L."/>
            <person name="Zhao X."/>
            <person name="Boylan J."/>
            <person name="Ott S."/>
            <person name="Bowen H."/>
            <person name="Vavikolanu K."/>
            <person name="Mehta A."/>
            <person name="Aluvathingal J."/>
            <person name="Nadendla S."/>
            <person name="Yan Y."/>
            <person name="Sichtig H."/>
        </authorList>
    </citation>
    <scope>NUCLEOTIDE SEQUENCE [LARGE SCALE GENOMIC DNA]</scope>
    <source>
        <strain evidence="8 11">FDAARGOS_1229</strain>
    </source>
</reference>
<dbReference type="Gene3D" id="1.20.1600.10">
    <property type="entry name" value="Outer membrane efflux proteins (OEP)"/>
    <property type="match status" value="1"/>
</dbReference>
<keyword evidence="6" id="KW-0472">Membrane</keyword>
<evidence type="ECO:0000256" key="1">
    <source>
        <dbReference type="ARBA" id="ARBA00004442"/>
    </source>
</evidence>
<evidence type="ECO:0000256" key="2">
    <source>
        <dbReference type="ARBA" id="ARBA00007613"/>
    </source>
</evidence>
<keyword evidence="3" id="KW-0813">Transport</keyword>
<comment type="subcellular location">
    <subcellularLocation>
        <location evidence="1">Cell outer membrane</location>
    </subcellularLocation>
</comment>
<sequence length="257" mass="29756">MGAKYIIIACLLCADFVCLAQEKQKRDSILPYESFVPQTLTTNEYINYQLPPLDSLFEGAKTNPRLKAIGASIEAARNDLKATKRDWLQYFSVRAGYTYGILGTYTDQESQYTPLTTVYSGATQNSWSVGANIIIPFNRFFSHRVNVKKQKELVKNAEYTQQIKFDEIKNEIIELYCNIQYQLKLLKLATESITLYNAEYQVAELDYINNKNNKDRSLSDLKHSQKVAKIEYEKIINELNIMFLKLELISNIHFRNQ</sequence>
<evidence type="ECO:0000256" key="5">
    <source>
        <dbReference type="ARBA" id="ARBA00022692"/>
    </source>
</evidence>
<evidence type="ECO:0000313" key="9">
    <source>
        <dbReference type="EMBL" id="RGV36901.1"/>
    </source>
</evidence>
<organism evidence="9 10">
    <name type="scientific">Butyricimonas virosa</name>
    <dbReference type="NCBI Taxonomy" id="544645"/>
    <lineage>
        <taxon>Bacteria</taxon>
        <taxon>Pseudomonadati</taxon>
        <taxon>Bacteroidota</taxon>
        <taxon>Bacteroidia</taxon>
        <taxon>Bacteroidales</taxon>
        <taxon>Odoribacteraceae</taxon>
        <taxon>Butyricimonas</taxon>
    </lineage>
</organism>